<keyword evidence="3" id="KW-0029">Amino-acid transport</keyword>
<evidence type="ECO:0000313" key="8">
    <source>
        <dbReference type="EMBL" id="KAL2644170.1"/>
    </source>
</evidence>
<evidence type="ECO:0000313" key="9">
    <source>
        <dbReference type="Proteomes" id="UP001605036"/>
    </source>
</evidence>
<name>A0ABD1Z8W2_9MARC</name>
<feature type="transmembrane region" description="Helical" evidence="6">
    <location>
        <begin position="212"/>
        <end position="230"/>
    </location>
</feature>
<evidence type="ECO:0000256" key="5">
    <source>
        <dbReference type="ARBA" id="ARBA00023136"/>
    </source>
</evidence>
<evidence type="ECO:0000256" key="4">
    <source>
        <dbReference type="ARBA" id="ARBA00022989"/>
    </source>
</evidence>
<evidence type="ECO:0000256" key="3">
    <source>
        <dbReference type="ARBA" id="ARBA00022970"/>
    </source>
</evidence>
<keyword evidence="3" id="KW-0813">Transport</keyword>
<evidence type="ECO:0000259" key="7">
    <source>
        <dbReference type="Pfam" id="PF01490"/>
    </source>
</evidence>
<feature type="transmembrane region" description="Helical" evidence="6">
    <location>
        <begin position="83"/>
        <end position="105"/>
    </location>
</feature>
<dbReference type="Proteomes" id="UP001605036">
    <property type="component" value="Unassembled WGS sequence"/>
</dbReference>
<feature type="domain" description="Amino acid transporter transmembrane" evidence="7">
    <location>
        <begin position="16"/>
        <end position="116"/>
    </location>
</feature>
<feature type="domain" description="Amino acid transporter transmembrane" evidence="7">
    <location>
        <begin position="130"/>
        <end position="280"/>
    </location>
</feature>
<dbReference type="AlphaFoldDB" id="A0ABD1Z8W2"/>
<feature type="transmembrane region" description="Helical" evidence="6">
    <location>
        <begin position="406"/>
        <end position="423"/>
    </location>
</feature>
<dbReference type="EMBL" id="JBHFFA010000002">
    <property type="protein sequence ID" value="KAL2644170.1"/>
    <property type="molecule type" value="Genomic_DNA"/>
</dbReference>
<proteinExistence type="predicted"/>
<protein>
    <recommendedName>
        <fullName evidence="7">Amino acid transporter transmembrane domain-containing protein</fullName>
    </recommendedName>
</protein>
<dbReference type="GO" id="GO:0006865">
    <property type="term" value="P:amino acid transport"/>
    <property type="evidence" value="ECO:0007669"/>
    <property type="project" value="UniProtKB-KW"/>
</dbReference>
<feature type="transmembrane region" description="Helical" evidence="6">
    <location>
        <begin position="48"/>
        <end position="71"/>
    </location>
</feature>
<feature type="transmembrane region" description="Helical" evidence="6">
    <location>
        <begin position="486"/>
        <end position="511"/>
    </location>
</feature>
<keyword evidence="2 6" id="KW-0812">Transmembrane</keyword>
<comment type="subcellular location">
    <subcellularLocation>
        <location evidence="1">Membrane</location>
        <topology evidence="1">Multi-pass membrane protein</topology>
    </subcellularLocation>
</comment>
<evidence type="ECO:0000256" key="2">
    <source>
        <dbReference type="ARBA" id="ARBA00022692"/>
    </source>
</evidence>
<sequence length="516" mass="56232">METVSSLKSDQKFGKNESPWVSVFNLCNAAIGAGVLSFPYGFRQTGVVGGLFFTFTIWVIEVFALCLLVRVAEKYNSQSYQQLLLPVLGFKMATIVCVTMSTFLIGSMISYLIITANWEIQDGFLLVLQIVLSALGPNMAILTSLVMLILTYGGGISYLLITGDVFHPAFVDLFGETSILANRRFVVTLFAVVVILPLALKTTLKALKYTSVISILMLTYLTVALFIIGARKLISTGIPSDILIWQAGQHAFIIMDIVVFAFQCHIQVVPIFAELAQNPKPFFGGGQGALKEPLLENGAVSEISSTRRSERVKRMDAVIFVSMTICFVGYCMVGEFGYLIFPQVESDVLKSFGNFNPFMVFARYGMAVVAMVCYPLQSHPARSIIDDAWKAVVNAPADVFSWTRHITITMTFFLSTLGVALLITDLGTVFSIVGSTGGVMVVFIVPGVLLIRGILSQPTDQIAQSDEEEGGKLSTIIITRTTSQKYLQIVGGTLIIAFGVLIFLATTYVTATGLIN</sequence>
<feature type="transmembrane region" description="Helical" evidence="6">
    <location>
        <begin position="20"/>
        <end position="42"/>
    </location>
</feature>
<feature type="transmembrane region" description="Helical" evidence="6">
    <location>
        <begin position="181"/>
        <end position="200"/>
    </location>
</feature>
<comment type="caution">
    <text evidence="8">The sequence shown here is derived from an EMBL/GenBank/DDBJ whole genome shotgun (WGS) entry which is preliminary data.</text>
</comment>
<feature type="transmembrane region" description="Helical" evidence="6">
    <location>
        <begin position="139"/>
        <end position="161"/>
    </location>
</feature>
<reference evidence="8 9" key="1">
    <citation type="submission" date="2024-09" db="EMBL/GenBank/DDBJ databases">
        <title>Chromosome-scale assembly of Riccia fluitans.</title>
        <authorList>
            <person name="Paukszto L."/>
            <person name="Sawicki J."/>
            <person name="Karawczyk K."/>
            <person name="Piernik-Szablinska J."/>
            <person name="Szczecinska M."/>
            <person name="Mazdziarz M."/>
        </authorList>
    </citation>
    <scope>NUCLEOTIDE SEQUENCE [LARGE SCALE GENOMIC DNA]</scope>
    <source>
        <strain evidence="8">Rf_01</strain>
        <tissue evidence="8">Aerial parts of the thallus</tissue>
    </source>
</reference>
<dbReference type="InterPro" id="IPR013057">
    <property type="entry name" value="AA_transpt_TM"/>
</dbReference>
<gene>
    <name evidence="8" type="ORF">R1flu_011757</name>
</gene>
<dbReference type="GO" id="GO:0031090">
    <property type="term" value="C:organelle membrane"/>
    <property type="evidence" value="ECO:0007669"/>
    <property type="project" value="UniProtKB-ARBA"/>
</dbReference>
<feature type="transmembrane region" description="Helical" evidence="6">
    <location>
        <begin position="429"/>
        <end position="451"/>
    </location>
</feature>
<organism evidence="8 9">
    <name type="scientific">Riccia fluitans</name>
    <dbReference type="NCBI Taxonomy" id="41844"/>
    <lineage>
        <taxon>Eukaryota</taxon>
        <taxon>Viridiplantae</taxon>
        <taxon>Streptophyta</taxon>
        <taxon>Embryophyta</taxon>
        <taxon>Marchantiophyta</taxon>
        <taxon>Marchantiopsida</taxon>
        <taxon>Marchantiidae</taxon>
        <taxon>Marchantiales</taxon>
        <taxon>Ricciaceae</taxon>
        <taxon>Riccia</taxon>
    </lineage>
</organism>
<feature type="domain" description="Amino acid transporter transmembrane" evidence="7">
    <location>
        <begin position="303"/>
        <end position="453"/>
    </location>
</feature>
<feature type="transmembrane region" description="Helical" evidence="6">
    <location>
        <begin position="317"/>
        <end position="338"/>
    </location>
</feature>
<feature type="transmembrane region" description="Helical" evidence="6">
    <location>
        <begin position="242"/>
        <end position="262"/>
    </location>
</feature>
<dbReference type="PANTHER" id="PTHR22950:SF652">
    <property type="entry name" value="TRANSMEMBRANE AMINO ACID TRANSPORTER FAMILY PROTEIN"/>
    <property type="match status" value="1"/>
</dbReference>
<feature type="transmembrane region" description="Helical" evidence="6">
    <location>
        <begin position="358"/>
        <end position="376"/>
    </location>
</feature>
<keyword evidence="9" id="KW-1185">Reference proteome</keyword>
<keyword evidence="5 6" id="KW-0472">Membrane</keyword>
<dbReference type="Pfam" id="PF01490">
    <property type="entry name" value="Aa_trans"/>
    <property type="match status" value="3"/>
</dbReference>
<evidence type="ECO:0000256" key="1">
    <source>
        <dbReference type="ARBA" id="ARBA00004141"/>
    </source>
</evidence>
<dbReference type="PANTHER" id="PTHR22950">
    <property type="entry name" value="AMINO ACID TRANSPORTER"/>
    <property type="match status" value="1"/>
</dbReference>
<evidence type="ECO:0000256" key="6">
    <source>
        <dbReference type="SAM" id="Phobius"/>
    </source>
</evidence>
<accession>A0ABD1Z8W2</accession>
<keyword evidence="4 6" id="KW-1133">Transmembrane helix</keyword>